<dbReference type="Gene3D" id="3.40.50.1820">
    <property type="entry name" value="alpha/beta hydrolase"/>
    <property type="match status" value="1"/>
</dbReference>
<comment type="caution">
    <text evidence="2">The sequence shown here is derived from an EMBL/GenBank/DDBJ whole genome shotgun (WGS) entry which is preliminary data.</text>
</comment>
<organism evidence="2 3">
    <name type="scientific">Botrytis galanthina</name>
    <dbReference type="NCBI Taxonomy" id="278940"/>
    <lineage>
        <taxon>Eukaryota</taxon>
        <taxon>Fungi</taxon>
        <taxon>Dikarya</taxon>
        <taxon>Ascomycota</taxon>
        <taxon>Pezizomycotina</taxon>
        <taxon>Leotiomycetes</taxon>
        <taxon>Helotiales</taxon>
        <taxon>Sclerotiniaceae</taxon>
        <taxon>Botrytis</taxon>
    </lineage>
</organism>
<dbReference type="InterPro" id="IPR050309">
    <property type="entry name" value="Type-B_Carboxylest/Lipase"/>
</dbReference>
<gene>
    <name evidence="2" type="ORF">BGAL_0024g00490</name>
</gene>
<evidence type="ECO:0000259" key="1">
    <source>
        <dbReference type="Pfam" id="PF00135"/>
    </source>
</evidence>
<dbReference type="PANTHER" id="PTHR11559">
    <property type="entry name" value="CARBOXYLESTERASE"/>
    <property type="match status" value="1"/>
</dbReference>
<name>A0A4S8R918_9HELO</name>
<dbReference type="SUPFAM" id="SSF53474">
    <property type="entry name" value="alpha/beta-Hydrolases"/>
    <property type="match status" value="1"/>
</dbReference>
<dbReference type="InterPro" id="IPR029058">
    <property type="entry name" value="AB_hydrolase_fold"/>
</dbReference>
<dbReference type="AlphaFoldDB" id="A0A4S8R918"/>
<sequence>MPVTLDYCTVQAAAANLSAVETEVNDGTLASSNVACTTAENCLFMNIYVSANSTGKKLSVLQWTYGKDFITVTYNYRDGIAGVANGLIFTHEGGTSNAAVRDTEQAYKWTRKYTSAFGGDPDNIVSFVFSAGSSQTLDQITRYGDNAERLFALAHLTSPSTVRGAGHQQAEAFWQNVSTTVGCGGGRLDCMRAVNYAILNTAVTDVISIYSYILQPRVDGDIISDTYEAEFCAGHYNWTGLIVITYELHDKNSDITSGIDSTADVADKIRMYFPGISDTDPG</sequence>
<evidence type="ECO:0000313" key="2">
    <source>
        <dbReference type="EMBL" id="THV54583.1"/>
    </source>
</evidence>
<dbReference type="OrthoDB" id="408631at2759"/>
<evidence type="ECO:0000313" key="3">
    <source>
        <dbReference type="Proteomes" id="UP000308671"/>
    </source>
</evidence>
<keyword evidence="3" id="KW-1185">Reference proteome</keyword>
<dbReference type="Pfam" id="PF00135">
    <property type="entry name" value="COesterase"/>
    <property type="match status" value="1"/>
</dbReference>
<dbReference type="EMBL" id="PQXL01000024">
    <property type="protein sequence ID" value="THV54583.1"/>
    <property type="molecule type" value="Genomic_DNA"/>
</dbReference>
<protein>
    <recommendedName>
        <fullName evidence="1">Carboxylesterase type B domain-containing protein</fullName>
    </recommendedName>
</protein>
<reference evidence="2 3" key="1">
    <citation type="submission" date="2017-12" db="EMBL/GenBank/DDBJ databases">
        <title>Comparative genomics of Botrytis spp.</title>
        <authorList>
            <person name="Valero-Jimenez C.A."/>
            <person name="Tapia P."/>
            <person name="Veloso J."/>
            <person name="Silva-Moreno E."/>
            <person name="Staats M."/>
            <person name="Valdes J.H."/>
            <person name="Van Kan J.A.L."/>
        </authorList>
    </citation>
    <scope>NUCLEOTIDE SEQUENCE [LARGE SCALE GENOMIC DNA]</scope>
    <source>
        <strain evidence="2 3">MUCL435</strain>
    </source>
</reference>
<proteinExistence type="predicted"/>
<accession>A0A4S8R918</accession>
<feature type="domain" description="Carboxylesterase type B" evidence="1">
    <location>
        <begin position="68"/>
        <end position="228"/>
    </location>
</feature>
<dbReference type="Proteomes" id="UP000308671">
    <property type="component" value="Unassembled WGS sequence"/>
</dbReference>
<dbReference type="InterPro" id="IPR002018">
    <property type="entry name" value="CarbesteraseB"/>
</dbReference>